<reference evidence="1 2" key="1">
    <citation type="submission" date="2019-07" db="EMBL/GenBank/DDBJ databases">
        <title>Genomics analysis of Aphanomyces spp. identifies a new class of oomycete effector associated with host adaptation.</title>
        <authorList>
            <person name="Gaulin E."/>
        </authorList>
    </citation>
    <scope>NUCLEOTIDE SEQUENCE [LARGE SCALE GENOMIC DNA]</scope>
    <source>
        <strain evidence="1 2">ATCC 201684</strain>
    </source>
</reference>
<dbReference type="EMBL" id="VJMJ01000313">
    <property type="protein sequence ID" value="KAF0723232.1"/>
    <property type="molecule type" value="Genomic_DNA"/>
</dbReference>
<dbReference type="AlphaFoldDB" id="A0A6G0W7Y0"/>
<evidence type="ECO:0000313" key="1">
    <source>
        <dbReference type="EMBL" id="KAF0723232.1"/>
    </source>
</evidence>
<sequence length="143" mass="16593">MDIDCIENIARLQCHCSFINSPPREHQDAELIDYLRLEQRDPSNSRSRCRESSIPRLLVNGLDPVPISHNHQSHVILSNTEQHWAPRHSYFQERQTESDLTCKLTHRHAGHGHARSCLFFSIDPRRRIMNTLSCRQAVEESTG</sequence>
<dbReference type="Proteomes" id="UP000481153">
    <property type="component" value="Unassembled WGS sequence"/>
</dbReference>
<accession>A0A6G0W7Y0</accession>
<keyword evidence="2" id="KW-1185">Reference proteome</keyword>
<gene>
    <name evidence="1" type="ORF">Ae201684_017849</name>
</gene>
<organism evidence="1 2">
    <name type="scientific">Aphanomyces euteiches</name>
    <dbReference type="NCBI Taxonomy" id="100861"/>
    <lineage>
        <taxon>Eukaryota</taxon>
        <taxon>Sar</taxon>
        <taxon>Stramenopiles</taxon>
        <taxon>Oomycota</taxon>
        <taxon>Saprolegniomycetes</taxon>
        <taxon>Saprolegniales</taxon>
        <taxon>Verrucalvaceae</taxon>
        <taxon>Aphanomyces</taxon>
    </lineage>
</organism>
<name>A0A6G0W7Y0_9STRA</name>
<evidence type="ECO:0000313" key="2">
    <source>
        <dbReference type="Proteomes" id="UP000481153"/>
    </source>
</evidence>
<comment type="caution">
    <text evidence="1">The sequence shown here is derived from an EMBL/GenBank/DDBJ whole genome shotgun (WGS) entry which is preliminary data.</text>
</comment>
<proteinExistence type="predicted"/>
<protein>
    <submittedName>
        <fullName evidence="1">Uncharacterized protein</fullName>
    </submittedName>
</protein>